<dbReference type="Pfam" id="PF13619">
    <property type="entry name" value="KTSC"/>
    <property type="match status" value="1"/>
</dbReference>
<dbReference type="EMBL" id="SRSF01000014">
    <property type="protein sequence ID" value="THH34912.1"/>
    <property type="molecule type" value="Genomic_DNA"/>
</dbReference>
<proteinExistence type="predicted"/>
<accession>A0A4S4N6Z0</accession>
<protein>
    <submittedName>
        <fullName evidence="2">KTSC domain-containing protein</fullName>
    </submittedName>
</protein>
<reference evidence="2 3" key="1">
    <citation type="submission" date="2019-04" db="EMBL/GenBank/DDBJ databases">
        <title>Lewinella litorea sp. nov., isolated from a marine sand.</title>
        <authorList>
            <person name="Yoon J.-H."/>
        </authorList>
    </citation>
    <scope>NUCLEOTIDE SEQUENCE [LARGE SCALE GENOMIC DNA]</scope>
    <source>
        <strain evidence="2 3">HSMS-39</strain>
    </source>
</reference>
<keyword evidence="3" id="KW-1185">Reference proteome</keyword>
<comment type="caution">
    <text evidence="2">The sequence shown here is derived from an EMBL/GenBank/DDBJ whole genome shotgun (WGS) entry which is preliminary data.</text>
</comment>
<dbReference type="Proteomes" id="UP000308528">
    <property type="component" value="Unassembled WGS sequence"/>
</dbReference>
<gene>
    <name evidence="2" type="ORF">E4021_17100</name>
</gene>
<dbReference type="RefSeq" id="WP_136460605.1">
    <property type="nucleotide sequence ID" value="NZ_SRSF01000014.1"/>
</dbReference>
<organism evidence="2 3">
    <name type="scientific">Neolewinella litorea</name>
    <dbReference type="NCBI Taxonomy" id="2562452"/>
    <lineage>
        <taxon>Bacteria</taxon>
        <taxon>Pseudomonadati</taxon>
        <taxon>Bacteroidota</taxon>
        <taxon>Saprospiria</taxon>
        <taxon>Saprospirales</taxon>
        <taxon>Lewinellaceae</taxon>
        <taxon>Neolewinella</taxon>
    </lineage>
</organism>
<dbReference type="InterPro" id="IPR025309">
    <property type="entry name" value="KTSC_dom"/>
</dbReference>
<evidence type="ECO:0000259" key="1">
    <source>
        <dbReference type="Pfam" id="PF13619"/>
    </source>
</evidence>
<sequence length="90" mass="10047">MALPIVMQKVNSQMLSEMGYLRAANTLFVKFRNNGAVYAYFGVPSEHWQRLRAVASIGRYMQRHIFKKYAAARISEGEKSTSSATAAEAA</sequence>
<evidence type="ECO:0000313" key="2">
    <source>
        <dbReference type="EMBL" id="THH34912.1"/>
    </source>
</evidence>
<feature type="domain" description="KTSC" evidence="1">
    <location>
        <begin position="11"/>
        <end position="69"/>
    </location>
</feature>
<dbReference type="OrthoDB" id="8450910at2"/>
<evidence type="ECO:0000313" key="3">
    <source>
        <dbReference type="Proteomes" id="UP000308528"/>
    </source>
</evidence>
<name>A0A4S4N6Z0_9BACT</name>
<dbReference type="AlphaFoldDB" id="A0A4S4N6Z0"/>